<evidence type="ECO:0000259" key="7">
    <source>
        <dbReference type="Pfam" id="PF02601"/>
    </source>
</evidence>
<accession>A0A845L0L3</accession>
<keyword evidence="3 5" id="KW-0378">Hydrolase</keyword>
<dbReference type="OrthoDB" id="9802795at2"/>
<comment type="subcellular location">
    <subcellularLocation>
        <location evidence="5 6">Cytoplasm</location>
    </subcellularLocation>
</comment>
<comment type="subunit">
    <text evidence="5">Heterooligomer composed of large and small subunits.</text>
</comment>
<proteinExistence type="inferred from homology"/>
<evidence type="ECO:0000313" key="10">
    <source>
        <dbReference type="Proteomes" id="UP000463470"/>
    </source>
</evidence>
<keyword evidence="1 5" id="KW-0963">Cytoplasm</keyword>
<organism evidence="9 10">
    <name type="scientific">Heliomicrobium undosum</name>
    <dbReference type="NCBI Taxonomy" id="121734"/>
    <lineage>
        <taxon>Bacteria</taxon>
        <taxon>Bacillati</taxon>
        <taxon>Bacillota</taxon>
        <taxon>Clostridia</taxon>
        <taxon>Eubacteriales</taxon>
        <taxon>Heliobacteriaceae</taxon>
        <taxon>Heliomicrobium</taxon>
    </lineage>
</organism>
<evidence type="ECO:0000256" key="4">
    <source>
        <dbReference type="ARBA" id="ARBA00022839"/>
    </source>
</evidence>
<gene>
    <name evidence="5 9" type="primary">xseA</name>
    <name evidence="9" type="ORF">GTO91_01760</name>
</gene>
<feature type="domain" description="Exonuclease VII large subunit C-terminal" evidence="7">
    <location>
        <begin position="123"/>
        <end position="439"/>
    </location>
</feature>
<dbReference type="Proteomes" id="UP000463470">
    <property type="component" value="Unassembled WGS sequence"/>
</dbReference>
<dbReference type="GO" id="GO:0005737">
    <property type="term" value="C:cytoplasm"/>
    <property type="evidence" value="ECO:0007669"/>
    <property type="project" value="UniProtKB-SubCell"/>
</dbReference>
<dbReference type="InterPro" id="IPR003753">
    <property type="entry name" value="Exonuc_VII_L"/>
</dbReference>
<evidence type="ECO:0000256" key="2">
    <source>
        <dbReference type="ARBA" id="ARBA00022722"/>
    </source>
</evidence>
<dbReference type="RefSeq" id="WP_161253888.1">
    <property type="nucleotide sequence ID" value="NZ_WXEY01000001.1"/>
</dbReference>
<dbReference type="EMBL" id="WXEY01000001">
    <property type="protein sequence ID" value="MZP28449.1"/>
    <property type="molecule type" value="Genomic_DNA"/>
</dbReference>
<keyword evidence="10" id="KW-1185">Reference proteome</keyword>
<comment type="similarity">
    <text evidence="5 6">Belongs to the XseA family.</text>
</comment>
<dbReference type="Pfam" id="PF02601">
    <property type="entry name" value="Exonuc_VII_L"/>
    <property type="match status" value="1"/>
</dbReference>
<evidence type="ECO:0000256" key="3">
    <source>
        <dbReference type="ARBA" id="ARBA00022801"/>
    </source>
</evidence>
<dbReference type="NCBIfam" id="TIGR00237">
    <property type="entry name" value="xseA"/>
    <property type="match status" value="1"/>
</dbReference>
<protein>
    <recommendedName>
        <fullName evidence="5">Exodeoxyribonuclease 7 large subunit</fullName>
        <ecNumber evidence="5">3.1.11.6</ecNumber>
    </recommendedName>
    <alternativeName>
        <fullName evidence="5">Exodeoxyribonuclease VII large subunit</fullName>
        <shortName evidence="5">Exonuclease VII large subunit</shortName>
    </alternativeName>
</protein>
<dbReference type="Pfam" id="PF13742">
    <property type="entry name" value="tRNA_anti_2"/>
    <property type="match status" value="1"/>
</dbReference>
<dbReference type="InterPro" id="IPR020579">
    <property type="entry name" value="Exonuc_VII_lsu_C"/>
</dbReference>
<comment type="caution">
    <text evidence="9">The sequence shown here is derived from an EMBL/GenBank/DDBJ whole genome shotgun (WGS) entry which is preliminary data.</text>
</comment>
<evidence type="ECO:0000256" key="1">
    <source>
        <dbReference type="ARBA" id="ARBA00022490"/>
    </source>
</evidence>
<dbReference type="GO" id="GO:0006308">
    <property type="term" value="P:DNA catabolic process"/>
    <property type="evidence" value="ECO:0007669"/>
    <property type="project" value="UniProtKB-UniRule"/>
</dbReference>
<feature type="domain" description="OB-fold nucleic acid binding" evidence="8">
    <location>
        <begin position="5"/>
        <end position="100"/>
    </location>
</feature>
<dbReference type="PANTHER" id="PTHR30008">
    <property type="entry name" value="EXODEOXYRIBONUCLEASE 7 LARGE SUBUNIT"/>
    <property type="match status" value="1"/>
</dbReference>
<dbReference type="HAMAP" id="MF_00378">
    <property type="entry name" value="Exonuc_7_L"/>
    <property type="match status" value="1"/>
</dbReference>
<evidence type="ECO:0000256" key="6">
    <source>
        <dbReference type="RuleBase" id="RU004355"/>
    </source>
</evidence>
<dbReference type="GO" id="GO:0003676">
    <property type="term" value="F:nucleic acid binding"/>
    <property type="evidence" value="ECO:0007669"/>
    <property type="project" value="InterPro"/>
</dbReference>
<dbReference type="EC" id="3.1.11.6" evidence="5"/>
<sequence length="457" mass="50967">MDKIWSVTQLNTYIQGLLEKAPRLADVWVQGEISNYKHHTSGHMYFTLKDRDSVVKAVMFRGKNRYLSFRPENGLNVIVRGQVSVYPRDGIYQIYAEEMEPAGLGGIFLALEQAKRRLEADGLFAAEHKRPLPPLPRKVGIVTAPTGAAIRDLFSVIKRRFPAMNIAFAPAVVQGEEAVPSLIRALQLIVRVPGVDVVIIGRGGGSREDLWAFNDEALCRAIAACPVPVVSAVGHESDVSLTDLVADVRAATPSAAAELVVPLYSALHGRVDDLALQLQRATTVRLARERRALSALAGRPSLNNPMVRLRVPRQRIDQFEERLRRAVSLSRAAQLRGRLKELEVRLLSAASPQRLRQKRDRTEDLKNRLIAAVQKEQQNRRRELVMQAGLLDALSPLAVLDRGFAICLDPTGHVLRDSAGVAEGERVDIVLQRGELTCRVEERRENRRWQMGKQTQI</sequence>
<dbReference type="CDD" id="cd04489">
    <property type="entry name" value="ExoVII_LU_OBF"/>
    <property type="match status" value="1"/>
</dbReference>
<dbReference type="GO" id="GO:0009318">
    <property type="term" value="C:exodeoxyribonuclease VII complex"/>
    <property type="evidence" value="ECO:0007669"/>
    <property type="project" value="UniProtKB-UniRule"/>
</dbReference>
<keyword evidence="2 5" id="KW-0540">Nuclease</keyword>
<evidence type="ECO:0000313" key="9">
    <source>
        <dbReference type="EMBL" id="MZP28449.1"/>
    </source>
</evidence>
<evidence type="ECO:0000256" key="5">
    <source>
        <dbReference type="HAMAP-Rule" id="MF_00378"/>
    </source>
</evidence>
<name>A0A845L0L3_9FIRM</name>
<dbReference type="InterPro" id="IPR025824">
    <property type="entry name" value="OB-fold_nuc-bd_dom"/>
</dbReference>
<dbReference type="PANTHER" id="PTHR30008:SF0">
    <property type="entry name" value="EXODEOXYRIBONUCLEASE 7 LARGE SUBUNIT"/>
    <property type="match status" value="1"/>
</dbReference>
<evidence type="ECO:0000259" key="8">
    <source>
        <dbReference type="Pfam" id="PF13742"/>
    </source>
</evidence>
<dbReference type="AlphaFoldDB" id="A0A845L0L3"/>
<dbReference type="GO" id="GO:0008855">
    <property type="term" value="F:exodeoxyribonuclease VII activity"/>
    <property type="evidence" value="ECO:0007669"/>
    <property type="project" value="UniProtKB-UniRule"/>
</dbReference>
<comment type="catalytic activity">
    <reaction evidence="5 6">
        <text>Exonucleolytic cleavage in either 5'- to 3'- or 3'- to 5'-direction to yield nucleoside 5'-phosphates.</text>
        <dbReference type="EC" id="3.1.11.6"/>
    </reaction>
</comment>
<comment type="function">
    <text evidence="5">Bidirectionally degrades single-stranded DNA into large acid-insoluble oligonucleotides, which are then degraded further into small acid-soluble oligonucleotides.</text>
</comment>
<reference evidence="9 10" key="1">
    <citation type="submission" date="2020-01" db="EMBL/GenBank/DDBJ databases">
        <title>Whole-genome sequence of Heliobacterium undosum DSM 13378.</title>
        <authorList>
            <person name="Kyndt J.A."/>
            <person name="Meyer T.E."/>
        </authorList>
    </citation>
    <scope>NUCLEOTIDE SEQUENCE [LARGE SCALE GENOMIC DNA]</scope>
    <source>
        <strain evidence="9 10">DSM 13378</strain>
    </source>
</reference>
<keyword evidence="4 5" id="KW-0269">Exonuclease</keyword>